<feature type="region of interest" description="Disordered" evidence="1">
    <location>
        <begin position="1"/>
        <end position="25"/>
    </location>
</feature>
<evidence type="ECO:0000313" key="3">
    <source>
        <dbReference type="EMBL" id="ASU80026.1"/>
    </source>
</evidence>
<dbReference type="GO" id="GO:0003700">
    <property type="term" value="F:DNA-binding transcription factor activity"/>
    <property type="evidence" value="ECO:0007669"/>
    <property type="project" value="InterPro"/>
</dbReference>
<dbReference type="InterPro" id="IPR039422">
    <property type="entry name" value="MarR/SlyA-like"/>
</dbReference>
<reference evidence="3 4" key="1">
    <citation type="submission" date="2017-08" db="EMBL/GenBank/DDBJ databases">
        <title>The complete genome sequence of moderately halophilic actinomycete Actinopolyspora erythraea YIM 90600, the producer of novel erythromycin, novel actinopolysporins A-C and tubercidin.</title>
        <authorList>
            <person name="Yin M."/>
            <person name="Tang S."/>
        </authorList>
    </citation>
    <scope>NUCLEOTIDE SEQUENCE [LARGE SCALE GENOMIC DNA]</scope>
    <source>
        <strain evidence="3 4">YIM 90600</strain>
    </source>
</reference>
<evidence type="ECO:0000259" key="2">
    <source>
        <dbReference type="PROSITE" id="PS50995"/>
    </source>
</evidence>
<name>A0A223RVX1_9ACTN</name>
<dbReference type="AlphaFoldDB" id="A0A223RVX1"/>
<dbReference type="Gene3D" id="1.10.10.10">
    <property type="entry name" value="Winged helix-like DNA-binding domain superfamily/Winged helix DNA-binding domain"/>
    <property type="match status" value="1"/>
</dbReference>
<dbReference type="PRINTS" id="PR00598">
    <property type="entry name" value="HTHMARR"/>
</dbReference>
<dbReference type="PROSITE" id="PS50995">
    <property type="entry name" value="HTH_MARR_2"/>
    <property type="match status" value="1"/>
</dbReference>
<dbReference type="Pfam" id="PF12802">
    <property type="entry name" value="MarR_2"/>
    <property type="match status" value="1"/>
</dbReference>
<dbReference type="EMBL" id="CP022752">
    <property type="protein sequence ID" value="ASU80026.1"/>
    <property type="molecule type" value="Genomic_DNA"/>
</dbReference>
<dbReference type="PANTHER" id="PTHR33164:SF106">
    <property type="entry name" value="TRANSCRIPTIONAL REGULATORY PROTEIN"/>
    <property type="match status" value="1"/>
</dbReference>
<sequence length="174" mass="19396">MNASYDQDGEAPAGPHGSGSPASEGDVALGKLLRRLNVELDRFNVLFGDAHGLHHTDLNALVAILDAANRREPMTPSRLAAELDLSLSATTALLERLESLGHITRERSSTDRRRTELDIHDSARRVGGDFYRPLMRELGEAWHEFSDEQRETIRRFLLATIDATGRARETIARR</sequence>
<dbReference type="GO" id="GO:0006950">
    <property type="term" value="P:response to stress"/>
    <property type="evidence" value="ECO:0007669"/>
    <property type="project" value="TreeGrafter"/>
</dbReference>
<dbReference type="PANTHER" id="PTHR33164">
    <property type="entry name" value="TRANSCRIPTIONAL REGULATOR, MARR FAMILY"/>
    <property type="match status" value="1"/>
</dbReference>
<evidence type="ECO:0000256" key="1">
    <source>
        <dbReference type="SAM" id="MobiDB-lite"/>
    </source>
</evidence>
<dbReference type="InterPro" id="IPR000835">
    <property type="entry name" value="HTH_MarR-typ"/>
</dbReference>
<gene>
    <name evidence="3" type="ORF">CDG81_19125</name>
</gene>
<feature type="domain" description="HTH marR-type" evidence="2">
    <location>
        <begin position="26"/>
        <end position="162"/>
    </location>
</feature>
<dbReference type="KEGG" id="aey:CDG81_19125"/>
<dbReference type="SMART" id="SM00347">
    <property type="entry name" value="HTH_MARR"/>
    <property type="match status" value="1"/>
</dbReference>
<dbReference type="InterPro" id="IPR036388">
    <property type="entry name" value="WH-like_DNA-bd_sf"/>
</dbReference>
<proteinExistence type="predicted"/>
<evidence type="ECO:0000313" key="4">
    <source>
        <dbReference type="Proteomes" id="UP000215043"/>
    </source>
</evidence>
<dbReference type="Proteomes" id="UP000215043">
    <property type="component" value="Chromosome"/>
</dbReference>
<dbReference type="OrthoDB" id="3173926at2"/>
<accession>A0A223RVX1</accession>
<protein>
    <recommendedName>
        <fullName evidence="2">HTH marR-type domain-containing protein</fullName>
    </recommendedName>
</protein>
<dbReference type="InterPro" id="IPR036390">
    <property type="entry name" value="WH_DNA-bd_sf"/>
</dbReference>
<dbReference type="RefSeq" id="WP_084133848.1">
    <property type="nucleotide sequence ID" value="NZ_CP022752.1"/>
</dbReference>
<organism evidence="3 4">
    <name type="scientific">Actinopolyspora erythraea</name>
    <dbReference type="NCBI Taxonomy" id="414996"/>
    <lineage>
        <taxon>Bacteria</taxon>
        <taxon>Bacillati</taxon>
        <taxon>Actinomycetota</taxon>
        <taxon>Actinomycetes</taxon>
        <taxon>Actinopolysporales</taxon>
        <taxon>Actinopolysporaceae</taxon>
        <taxon>Actinopolyspora</taxon>
    </lineage>
</organism>
<dbReference type="SUPFAM" id="SSF46785">
    <property type="entry name" value="Winged helix' DNA-binding domain"/>
    <property type="match status" value="1"/>
</dbReference>